<dbReference type="GO" id="GO:0008289">
    <property type="term" value="F:lipid binding"/>
    <property type="evidence" value="ECO:0007669"/>
    <property type="project" value="UniProtKB-KW"/>
</dbReference>
<keyword evidence="2 4" id="KW-0813">Transport</keyword>
<dbReference type="InterPro" id="IPR016140">
    <property type="entry name" value="Bifunc_inhib/LTP/seed_store"/>
</dbReference>
<evidence type="ECO:0000256" key="1">
    <source>
        <dbReference type="ARBA" id="ARBA00009748"/>
    </source>
</evidence>
<keyword evidence="5" id="KW-0732">Signal</keyword>
<dbReference type="CDD" id="cd01960">
    <property type="entry name" value="nsLTP1"/>
    <property type="match status" value="1"/>
</dbReference>
<dbReference type="SMART" id="SM00499">
    <property type="entry name" value="AAI"/>
    <property type="match status" value="1"/>
</dbReference>
<feature type="chain" id="PRO_5022959255" description="Non-specific lipid-transfer protein" evidence="5">
    <location>
        <begin position="19"/>
        <end position="114"/>
    </location>
</feature>
<evidence type="ECO:0000256" key="5">
    <source>
        <dbReference type="SAM" id="SignalP"/>
    </source>
</evidence>
<dbReference type="Gene3D" id="1.10.110.10">
    <property type="entry name" value="Plant lipid-transfer and hydrophobic proteins"/>
    <property type="match status" value="1"/>
</dbReference>
<comment type="function">
    <text evidence="4">Plant non-specific lipid-transfer proteins transfer phospholipids as well as galactolipids across membranes. May play a role in wax or cutin deposition in the cell walls of expanding epidermal cells and certain secretory tissues.</text>
</comment>
<protein>
    <recommendedName>
        <fullName evidence="4">Non-specific lipid-transfer protein</fullName>
    </recommendedName>
</protein>
<organism evidence="7">
    <name type="scientific">Davidia involucrata</name>
    <name type="common">Dove tree</name>
    <dbReference type="NCBI Taxonomy" id="16924"/>
    <lineage>
        <taxon>Eukaryota</taxon>
        <taxon>Viridiplantae</taxon>
        <taxon>Streptophyta</taxon>
        <taxon>Embryophyta</taxon>
        <taxon>Tracheophyta</taxon>
        <taxon>Spermatophyta</taxon>
        <taxon>Magnoliopsida</taxon>
        <taxon>eudicotyledons</taxon>
        <taxon>Gunneridae</taxon>
        <taxon>Pentapetalae</taxon>
        <taxon>asterids</taxon>
        <taxon>Cornales</taxon>
        <taxon>Nyssaceae</taxon>
        <taxon>Davidia</taxon>
    </lineage>
</organism>
<accession>A0A5B7CDB5</accession>
<dbReference type="InterPro" id="IPR000528">
    <property type="entry name" value="Plant_nsLTP"/>
</dbReference>
<evidence type="ECO:0000313" key="7">
    <source>
        <dbReference type="EMBL" id="MPA77383.1"/>
    </source>
</evidence>
<comment type="similarity">
    <text evidence="1 4">Belongs to the plant LTP family.</text>
</comment>
<evidence type="ECO:0000256" key="3">
    <source>
        <dbReference type="ARBA" id="ARBA00023121"/>
    </source>
</evidence>
<dbReference type="PANTHER" id="PTHR33076">
    <property type="entry name" value="NON-SPECIFIC LIPID-TRANSFER PROTEIN 2-RELATED"/>
    <property type="match status" value="1"/>
</dbReference>
<dbReference type="GO" id="GO:0006869">
    <property type="term" value="P:lipid transport"/>
    <property type="evidence" value="ECO:0007669"/>
    <property type="project" value="InterPro"/>
</dbReference>
<feature type="signal peptide" evidence="5">
    <location>
        <begin position="1"/>
        <end position="18"/>
    </location>
</feature>
<evidence type="ECO:0000256" key="4">
    <source>
        <dbReference type="RuleBase" id="RU000628"/>
    </source>
</evidence>
<keyword evidence="3 4" id="KW-0446">Lipid-binding</keyword>
<dbReference type="AlphaFoldDB" id="A0A5B7CDB5"/>
<name>A0A5B7CDB5_DAVIN</name>
<proteinExistence type="inferred from homology"/>
<dbReference type="EMBL" id="GHES01046824">
    <property type="protein sequence ID" value="MPA77383.1"/>
    <property type="molecule type" value="Transcribed_RNA"/>
</dbReference>
<dbReference type="InterPro" id="IPR036312">
    <property type="entry name" value="Bifun_inhib/LTP/seed_sf"/>
</dbReference>
<gene>
    <name evidence="7" type="ORF">Din_046824</name>
</gene>
<sequence length="114" mass="11752">MSGVVLVCILLLVSRSGAVSVPSCSMVAEELAPCLSYLQGSEPSSACCGGVKDMGSKAKTKADLVAICNCGKIALSTIKYDPNRIPLLPKKCGVSLSLPPIDTHTDCSKFAFGS</sequence>
<dbReference type="PRINTS" id="PR00382">
    <property type="entry name" value="LIPIDTRNSFER"/>
</dbReference>
<feature type="domain" description="Bifunctional inhibitor/plant lipid transfer protein/seed storage helical" evidence="6">
    <location>
        <begin position="24"/>
        <end position="107"/>
    </location>
</feature>
<evidence type="ECO:0000259" key="6">
    <source>
        <dbReference type="SMART" id="SM00499"/>
    </source>
</evidence>
<dbReference type="Pfam" id="PF00234">
    <property type="entry name" value="Tryp_alpha_amyl"/>
    <property type="match status" value="1"/>
</dbReference>
<evidence type="ECO:0000256" key="2">
    <source>
        <dbReference type="ARBA" id="ARBA00022448"/>
    </source>
</evidence>
<reference evidence="7" key="1">
    <citation type="submission" date="2019-08" db="EMBL/GenBank/DDBJ databases">
        <title>Reference gene set and small RNA set construction with multiple tissues from Davidia involucrata Baill.</title>
        <authorList>
            <person name="Yang H."/>
            <person name="Zhou C."/>
            <person name="Li G."/>
            <person name="Wang J."/>
            <person name="Gao P."/>
            <person name="Wang M."/>
            <person name="Wang R."/>
            <person name="Zhao Y."/>
        </authorList>
    </citation>
    <scope>NUCLEOTIDE SEQUENCE</scope>
    <source>
        <tissue evidence="7">Mixed with DoveR01_LX</tissue>
    </source>
</reference>
<dbReference type="SUPFAM" id="SSF47699">
    <property type="entry name" value="Bifunctional inhibitor/lipid-transfer protein/seed storage 2S albumin"/>
    <property type="match status" value="1"/>
</dbReference>